<evidence type="ECO:0000256" key="13">
    <source>
        <dbReference type="RuleBase" id="RU368118"/>
    </source>
</evidence>
<evidence type="ECO:0000256" key="1">
    <source>
        <dbReference type="ARBA" id="ARBA00004434"/>
    </source>
</evidence>
<comment type="caution">
    <text evidence="14">The sequence shown here is derived from an EMBL/GenBank/DDBJ whole genome shotgun (WGS) entry which is preliminary data.</text>
</comment>
<evidence type="ECO:0000256" key="3">
    <source>
        <dbReference type="ARBA" id="ARBA00016324"/>
    </source>
</evidence>
<dbReference type="AlphaFoldDB" id="A0A8J2R8N0"/>
<protein>
    <recommendedName>
        <fullName evidence="3 13">Cytochrome b-c1 complex subunit 8</fullName>
    </recommendedName>
    <alternativeName>
        <fullName evidence="13">Complex III subunit 8</fullName>
    </alternativeName>
</protein>
<comment type="similarity">
    <text evidence="2 13">Belongs to the UQCRQ/QCR8 family.</text>
</comment>
<dbReference type="GO" id="GO:0045275">
    <property type="term" value="C:respiratory chain complex III"/>
    <property type="evidence" value="ECO:0007669"/>
    <property type="project" value="UniProtKB-UniRule"/>
</dbReference>
<evidence type="ECO:0000256" key="12">
    <source>
        <dbReference type="ARBA" id="ARBA00047105"/>
    </source>
</evidence>
<accession>A0A8J2R8N0</accession>
<evidence type="ECO:0000313" key="15">
    <source>
        <dbReference type="Proteomes" id="UP000789390"/>
    </source>
</evidence>
<gene>
    <name evidence="14" type="ORF">DGAL_LOCUS1190</name>
</gene>
<evidence type="ECO:0000256" key="4">
    <source>
        <dbReference type="ARBA" id="ARBA00022448"/>
    </source>
</evidence>
<dbReference type="FunFam" id="1.20.5.210:FF:000001">
    <property type="entry name" value="Cytochrome b-c1 complex subunit 8"/>
    <property type="match status" value="1"/>
</dbReference>
<keyword evidence="5 13" id="KW-0679">Respiratory chain</keyword>
<dbReference type="GO" id="GO:0006122">
    <property type="term" value="P:mitochondrial electron transport, ubiquinol to cytochrome c"/>
    <property type="evidence" value="ECO:0007669"/>
    <property type="project" value="UniProtKB-UniRule"/>
</dbReference>
<dbReference type="InterPro" id="IPR004205">
    <property type="entry name" value="Cyt_bc1_su8"/>
</dbReference>
<dbReference type="EMBL" id="CAKKLH010000013">
    <property type="protein sequence ID" value="CAH0099081.1"/>
    <property type="molecule type" value="Genomic_DNA"/>
</dbReference>
<evidence type="ECO:0000256" key="10">
    <source>
        <dbReference type="ARBA" id="ARBA00023128"/>
    </source>
</evidence>
<evidence type="ECO:0000256" key="5">
    <source>
        <dbReference type="ARBA" id="ARBA00022660"/>
    </source>
</evidence>
<evidence type="ECO:0000256" key="8">
    <source>
        <dbReference type="ARBA" id="ARBA00022982"/>
    </source>
</evidence>
<keyword evidence="9" id="KW-1133">Transmembrane helix</keyword>
<evidence type="ECO:0000256" key="6">
    <source>
        <dbReference type="ARBA" id="ARBA00022692"/>
    </source>
</evidence>
<comment type="subunit">
    <text evidence="12 13">Component of the ubiquinol-cytochrome c oxidoreductase (cytochrome b-c1 complex, complex III, CIII), a multisubunit enzyme composed of 11 subunits. The complex is composed of 3 respiratory subunits cytochrome b, cytochrome c1 and Rieske protein UQCRFS1, 2 core protein subunits UQCRC1/QCR1 and UQCRC2/QCR2, and 6 low-molecular weight protein subunits UQCRH/QCR6, UQCRB/QCR7, UQCRQ/QCR8, UQCR10/QCR9, UQCR11/QCR10 and subunit 9, the cleavage product of Rieske protein UQCRFS1. The complex exists as an obligatory dimer and forms supercomplexes (SCs) in the inner mitochondrial membrane with NADH-ubiquinone oxidoreductase (complex I, CI) and cytochrome c oxidase (complex IV, CIV), resulting in different assemblies (supercomplex SCI(1)III(2)IV(1) and megacomplex MCI(2)III(2)IV(2)). Interacts with UQCC6.</text>
</comment>
<keyword evidence="10 13" id="KW-0496">Mitochondrion</keyword>
<evidence type="ECO:0000256" key="2">
    <source>
        <dbReference type="ARBA" id="ARBA00007668"/>
    </source>
</evidence>
<comment type="function">
    <text evidence="13">Component of the ubiquinol-cytochrome c oxidoreductase, a multisubunit transmembrane complex that is part of the mitochondrial electron transport chain which drives oxidative phosphorylation. The complex plays an important role in the uptake of multiple carbon sources present in different host niches.</text>
</comment>
<dbReference type="SUPFAM" id="SSF81508">
    <property type="entry name" value="Ubiquinone-binding protein QP-C of cytochrome bc1 complex (Ubiquinol-cytochrome c reductase)"/>
    <property type="match status" value="1"/>
</dbReference>
<evidence type="ECO:0000256" key="9">
    <source>
        <dbReference type="ARBA" id="ARBA00022989"/>
    </source>
</evidence>
<keyword evidence="15" id="KW-1185">Reference proteome</keyword>
<organism evidence="14 15">
    <name type="scientific">Daphnia galeata</name>
    <dbReference type="NCBI Taxonomy" id="27404"/>
    <lineage>
        <taxon>Eukaryota</taxon>
        <taxon>Metazoa</taxon>
        <taxon>Ecdysozoa</taxon>
        <taxon>Arthropoda</taxon>
        <taxon>Crustacea</taxon>
        <taxon>Branchiopoda</taxon>
        <taxon>Diplostraca</taxon>
        <taxon>Cladocera</taxon>
        <taxon>Anomopoda</taxon>
        <taxon>Daphniidae</taxon>
        <taxon>Daphnia</taxon>
    </lineage>
</organism>
<sequence>MGAKHFGELSKLRGIISFRLSPHEQRAFAGALSQGIPNTFRRIWSEFFFIGVPLGICYMVYDQTEKEHTRLLRKNPADYEHEK</sequence>
<dbReference type="GO" id="GO:0005743">
    <property type="term" value="C:mitochondrial inner membrane"/>
    <property type="evidence" value="ECO:0007669"/>
    <property type="project" value="UniProtKB-SubCell"/>
</dbReference>
<proteinExistence type="inferred from homology"/>
<dbReference type="Gene3D" id="1.20.5.210">
    <property type="entry name" value="Cytochrome b-c1 complex subunit 8"/>
    <property type="match status" value="1"/>
</dbReference>
<dbReference type="Proteomes" id="UP000789390">
    <property type="component" value="Unassembled WGS sequence"/>
</dbReference>
<dbReference type="InterPro" id="IPR036642">
    <property type="entry name" value="Cyt_bc1_su8_sf"/>
</dbReference>
<dbReference type="OrthoDB" id="6683853at2759"/>
<evidence type="ECO:0000256" key="7">
    <source>
        <dbReference type="ARBA" id="ARBA00022792"/>
    </source>
</evidence>
<keyword evidence="11" id="KW-0472">Membrane</keyword>
<evidence type="ECO:0000313" key="14">
    <source>
        <dbReference type="EMBL" id="CAH0099081.1"/>
    </source>
</evidence>
<evidence type="ECO:0000256" key="11">
    <source>
        <dbReference type="ARBA" id="ARBA00023136"/>
    </source>
</evidence>
<keyword evidence="6" id="KW-0812">Transmembrane</keyword>
<dbReference type="PANTHER" id="PTHR12119:SF2">
    <property type="entry name" value="CYTOCHROME B-C1 COMPLEX SUBUNIT 8"/>
    <property type="match status" value="1"/>
</dbReference>
<dbReference type="PANTHER" id="PTHR12119">
    <property type="entry name" value="UBIQUINOL-CYTOCHROME C REDUCTASE COMPLEX UBIQUINONE-BINDING PROTEIN QP-C"/>
    <property type="match status" value="1"/>
</dbReference>
<keyword evidence="4 13" id="KW-0813">Transport</keyword>
<keyword evidence="7 13" id="KW-0999">Mitochondrion inner membrane</keyword>
<reference evidence="14" key="1">
    <citation type="submission" date="2021-11" db="EMBL/GenBank/DDBJ databases">
        <authorList>
            <person name="Schell T."/>
        </authorList>
    </citation>
    <scope>NUCLEOTIDE SEQUENCE</scope>
    <source>
        <strain evidence="14">M5</strain>
    </source>
</reference>
<name>A0A8J2R8N0_9CRUS</name>
<dbReference type="Pfam" id="PF02939">
    <property type="entry name" value="UcrQ"/>
    <property type="match status" value="1"/>
</dbReference>
<comment type="subcellular location">
    <subcellularLocation>
        <location evidence="1 13">Mitochondrion inner membrane</location>
        <topology evidence="1 13">Single-pass membrane protein</topology>
    </subcellularLocation>
</comment>
<keyword evidence="8 13" id="KW-0249">Electron transport</keyword>